<gene>
    <name evidence="1" type="ORF">RhiirA4_489962</name>
</gene>
<keyword evidence="2" id="KW-1185">Reference proteome</keyword>
<proteinExistence type="predicted"/>
<evidence type="ECO:0000313" key="2">
    <source>
        <dbReference type="Proteomes" id="UP000234323"/>
    </source>
</evidence>
<reference evidence="1 2" key="1">
    <citation type="submission" date="2015-10" db="EMBL/GenBank/DDBJ databases">
        <title>Genome analyses suggest a sexual origin of heterokaryosis in a supposedly ancient asexual fungus.</title>
        <authorList>
            <person name="Ropars J."/>
            <person name="Sedzielewska K."/>
            <person name="Noel J."/>
            <person name="Charron P."/>
            <person name="Farinelli L."/>
            <person name="Marton T."/>
            <person name="Kruger M."/>
            <person name="Pelin A."/>
            <person name="Brachmann A."/>
            <person name="Corradi N."/>
        </authorList>
    </citation>
    <scope>NUCLEOTIDE SEQUENCE [LARGE SCALE GENOMIC DNA]</scope>
    <source>
        <strain evidence="1 2">A4</strain>
    </source>
</reference>
<dbReference type="EMBL" id="LLXI01008043">
    <property type="protein sequence ID" value="PKY62803.1"/>
    <property type="molecule type" value="Genomic_DNA"/>
</dbReference>
<dbReference type="Proteomes" id="UP000234323">
    <property type="component" value="Unassembled WGS sequence"/>
</dbReference>
<evidence type="ECO:0000313" key="1">
    <source>
        <dbReference type="EMBL" id="PKY62803.1"/>
    </source>
</evidence>
<accession>A0A2I1HVC0</accession>
<name>A0A2I1HVC0_9GLOM</name>
<protein>
    <submittedName>
        <fullName evidence="1">Uncharacterized protein</fullName>
    </submittedName>
</protein>
<dbReference type="AlphaFoldDB" id="A0A2I1HVC0"/>
<organism evidence="1 2">
    <name type="scientific">Rhizophagus irregularis</name>
    <dbReference type="NCBI Taxonomy" id="588596"/>
    <lineage>
        <taxon>Eukaryota</taxon>
        <taxon>Fungi</taxon>
        <taxon>Fungi incertae sedis</taxon>
        <taxon>Mucoromycota</taxon>
        <taxon>Glomeromycotina</taxon>
        <taxon>Glomeromycetes</taxon>
        <taxon>Glomerales</taxon>
        <taxon>Glomeraceae</taxon>
        <taxon>Rhizophagus</taxon>
    </lineage>
</organism>
<sequence>MFRMLQQLLFPIQYSFGLRQAKLFIEIRLIKIEFNVIIVRISIKLDSNVEIL</sequence>
<comment type="caution">
    <text evidence="1">The sequence shown here is derived from an EMBL/GenBank/DDBJ whole genome shotgun (WGS) entry which is preliminary data.</text>
</comment>